<organism evidence="2 3">
    <name type="scientific">Deinococcus puniceus</name>
    <dbReference type="NCBI Taxonomy" id="1182568"/>
    <lineage>
        <taxon>Bacteria</taxon>
        <taxon>Thermotogati</taxon>
        <taxon>Deinococcota</taxon>
        <taxon>Deinococci</taxon>
        <taxon>Deinococcales</taxon>
        <taxon>Deinococcaceae</taxon>
        <taxon>Deinococcus</taxon>
    </lineage>
</organism>
<protein>
    <recommendedName>
        <fullName evidence="4">OstA family protein</fullName>
    </recommendedName>
</protein>
<feature type="signal peptide" evidence="1">
    <location>
        <begin position="1"/>
        <end position="22"/>
    </location>
</feature>
<evidence type="ECO:0008006" key="4">
    <source>
        <dbReference type="Google" id="ProtNLM"/>
    </source>
</evidence>
<dbReference type="KEGG" id="dpu:SU48_09415"/>
<dbReference type="STRING" id="1182568.SU48_09415"/>
<evidence type="ECO:0000313" key="3">
    <source>
        <dbReference type="Proteomes" id="UP000077363"/>
    </source>
</evidence>
<dbReference type="PATRIC" id="fig|1182568.3.peg.1959"/>
<evidence type="ECO:0000256" key="1">
    <source>
        <dbReference type="SAM" id="SignalP"/>
    </source>
</evidence>
<name>A0A172TAA2_9DEIO</name>
<dbReference type="OrthoDB" id="68661at2"/>
<proteinExistence type="predicted"/>
<evidence type="ECO:0000313" key="2">
    <source>
        <dbReference type="EMBL" id="ANE43958.1"/>
    </source>
</evidence>
<dbReference type="AlphaFoldDB" id="A0A172TAA2"/>
<dbReference type="Gene3D" id="2.60.450.10">
    <property type="entry name" value="Lipopolysaccharide (LPS) transport protein A like domain"/>
    <property type="match status" value="1"/>
</dbReference>
<gene>
    <name evidence="2" type="ORF">SU48_09415</name>
</gene>
<accession>A0A172TAA2</accession>
<dbReference type="Proteomes" id="UP000077363">
    <property type="component" value="Chromosome"/>
</dbReference>
<keyword evidence="3" id="KW-1185">Reference proteome</keyword>
<reference evidence="2 3" key="1">
    <citation type="submission" date="2015-01" db="EMBL/GenBank/DDBJ databases">
        <title>Deinococcus puniceus/DY1/ whole genome sequencing.</title>
        <authorList>
            <person name="Kim M.K."/>
            <person name="Srinivasan S."/>
            <person name="Lee J.-J."/>
        </authorList>
    </citation>
    <scope>NUCLEOTIDE SEQUENCE [LARGE SCALE GENOMIC DNA]</scope>
    <source>
        <strain evidence="2 3">DY1</strain>
    </source>
</reference>
<sequence>MLTPSKTLTLTLLALGLGTAQAVTFGGLTVTPRGPQTLNLETGATELPQGGTATDSRGGIKLVASAMQLSPGSALKAQNATLTTRQGGTLRAQNVTYDLKAGTLTATGNVTYADARLKGVTANTITLYVKTGFVTATGGVKATTPALSGALLVFDSQTMQTLLGGPFSLKTSAGAKAGAAGERLLLAFAGNRLTRTSAPDAGALARFGPYLK</sequence>
<dbReference type="EMBL" id="CP011387">
    <property type="protein sequence ID" value="ANE43958.1"/>
    <property type="molecule type" value="Genomic_DNA"/>
</dbReference>
<keyword evidence="1" id="KW-0732">Signal</keyword>
<dbReference type="RefSeq" id="WP_064015030.1">
    <property type="nucleotide sequence ID" value="NZ_CP011387.1"/>
</dbReference>
<feature type="chain" id="PRO_5008000555" description="OstA family protein" evidence="1">
    <location>
        <begin position="23"/>
        <end position="212"/>
    </location>
</feature>